<name>A0A1H1PCW7_MUCMA</name>
<dbReference type="EMBL" id="LT629740">
    <property type="protein sequence ID" value="SDS08964.1"/>
    <property type="molecule type" value="Genomic_DNA"/>
</dbReference>
<protein>
    <submittedName>
        <fullName evidence="2">KTSC domain-containing protein</fullName>
    </submittedName>
</protein>
<reference evidence="2 3" key="1">
    <citation type="submission" date="2016-10" db="EMBL/GenBank/DDBJ databases">
        <authorList>
            <person name="de Groot N.N."/>
        </authorList>
    </citation>
    <scope>NUCLEOTIDE SEQUENCE [LARGE SCALE GENOMIC DNA]</scope>
    <source>
        <strain evidence="2 3">MP1X4</strain>
    </source>
</reference>
<sequence>MPVNIFKTIYRLCAVIPIMQRHPVRSSVLDSVGYDPGAKILELEFREGGVWTYFNFPKPTYKRFISAESLGVFFVKRIKGKYPELRVK</sequence>
<dbReference type="Proteomes" id="UP000199679">
    <property type="component" value="Chromosome I"/>
</dbReference>
<dbReference type="STRING" id="652787.SAMN05216490_0520"/>
<evidence type="ECO:0000259" key="1">
    <source>
        <dbReference type="Pfam" id="PF13619"/>
    </source>
</evidence>
<evidence type="ECO:0000313" key="2">
    <source>
        <dbReference type="EMBL" id="SDS08964.1"/>
    </source>
</evidence>
<keyword evidence="3" id="KW-1185">Reference proteome</keyword>
<dbReference type="Pfam" id="PF13619">
    <property type="entry name" value="KTSC"/>
    <property type="match status" value="1"/>
</dbReference>
<evidence type="ECO:0000313" key="3">
    <source>
        <dbReference type="Proteomes" id="UP000199679"/>
    </source>
</evidence>
<feature type="domain" description="KTSC" evidence="1">
    <location>
        <begin position="26"/>
        <end position="82"/>
    </location>
</feature>
<organism evidence="2 3">
    <name type="scientific">Mucilaginibacter mallensis</name>
    <dbReference type="NCBI Taxonomy" id="652787"/>
    <lineage>
        <taxon>Bacteria</taxon>
        <taxon>Pseudomonadati</taxon>
        <taxon>Bacteroidota</taxon>
        <taxon>Sphingobacteriia</taxon>
        <taxon>Sphingobacteriales</taxon>
        <taxon>Sphingobacteriaceae</taxon>
        <taxon>Mucilaginibacter</taxon>
    </lineage>
</organism>
<dbReference type="AlphaFoldDB" id="A0A1H1PCW7"/>
<dbReference type="InterPro" id="IPR025309">
    <property type="entry name" value="KTSC_dom"/>
</dbReference>
<accession>A0A1H1PCW7</accession>
<proteinExistence type="predicted"/>
<gene>
    <name evidence="2" type="ORF">SAMN05216490_0520</name>
</gene>